<reference evidence="2" key="1">
    <citation type="submission" date="2021-01" db="UniProtKB">
        <authorList>
            <consortium name="EnsemblMetazoa"/>
        </authorList>
    </citation>
    <scope>IDENTIFICATION</scope>
</reference>
<feature type="transmembrane region" description="Helical" evidence="1">
    <location>
        <begin position="194"/>
        <end position="211"/>
    </location>
</feature>
<feature type="transmembrane region" description="Helical" evidence="1">
    <location>
        <begin position="86"/>
        <end position="103"/>
    </location>
</feature>
<keyword evidence="1" id="KW-1133">Transmembrane helix</keyword>
<name>A0A7M5V3R2_9CNID</name>
<accession>A0A7M5V3R2</accession>
<dbReference type="EnsemblMetazoa" id="CLYHEMT007060.1">
    <property type="protein sequence ID" value="CLYHEMP007060.1"/>
    <property type="gene ID" value="CLYHEMG007060"/>
</dbReference>
<feature type="transmembrane region" description="Helical" evidence="1">
    <location>
        <begin position="46"/>
        <end position="66"/>
    </location>
</feature>
<proteinExistence type="predicted"/>
<feature type="transmembrane region" description="Helical" evidence="1">
    <location>
        <begin position="164"/>
        <end position="187"/>
    </location>
</feature>
<dbReference type="RefSeq" id="XP_066924286.1">
    <property type="nucleotide sequence ID" value="XM_067068185.1"/>
</dbReference>
<dbReference type="AlphaFoldDB" id="A0A7M5V3R2"/>
<keyword evidence="1" id="KW-0472">Membrane</keyword>
<keyword evidence="3" id="KW-1185">Reference proteome</keyword>
<evidence type="ECO:0000256" key="1">
    <source>
        <dbReference type="SAM" id="Phobius"/>
    </source>
</evidence>
<evidence type="ECO:0000313" key="2">
    <source>
        <dbReference type="EnsemblMetazoa" id="CLYHEMP007060.1"/>
    </source>
</evidence>
<protein>
    <submittedName>
        <fullName evidence="2">Uncharacterized protein</fullName>
    </submittedName>
</protein>
<organism evidence="2 3">
    <name type="scientific">Clytia hemisphaerica</name>
    <dbReference type="NCBI Taxonomy" id="252671"/>
    <lineage>
        <taxon>Eukaryota</taxon>
        <taxon>Metazoa</taxon>
        <taxon>Cnidaria</taxon>
        <taxon>Hydrozoa</taxon>
        <taxon>Hydroidolina</taxon>
        <taxon>Leptothecata</taxon>
        <taxon>Obeliida</taxon>
        <taxon>Clytiidae</taxon>
        <taxon>Clytia</taxon>
    </lineage>
</organism>
<sequence>MIEPPPPYEVFENEKAEEDDHSNRQSSQPTPFILLKNKDFFVRSTSIFIVVNTTFLTINWVMIVILRWKLGDSDGSLSAFSSESSMYMAGNLILWISNILFILANVTEISNRLKGGDINIHKIMIGICVICSFLVLVGCLWGIASMTRPFFQFRSDSEMDEYRGLWTCMIIGLVTSVLSAMQAFLHYRLDDNEMIGLVGVFPCFVVFVPLWERCKVDFEKKKMRNEERINDL</sequence>
<dbReference type="Proteomes" id="UP000594262">
    <property type="component" value="Unplaced"/>
</dbReference>
<evidence type="ECO:0000313" key="3">
    <source>
        <dbReference type="Proteomes" id="UP000594262"/>
    </source>
</evidence>
<keyword evidence="1" id="KW-0812">Transmembrane</keyword>
<feature type="transmembrane region" description="Helical" evidence="1">
    <location>
        <begin position="123"/>
        <end position="144"/>
    </location>
</feature>
<dbReference type="GeneID" id="136811562"/>